<dbReference type="AlphaFoldDB" id="X1DTB0"/>
<dbReference type="EMBL" id="BART01022701">
    <property type="protein sequence ID" value="GAG99646.1"/>
    <property type="molecule type" value="Genomic_DNA"/>
</dbReference>
<proteinExistence type="predicted"/>
<gene>
    <name evidence="1" type="ORF">S01H4_41494</name>
</gene>
<sequence>GRFSFAIDGDPAIPKMFGSGVDVGVDKYPVSLQKFDTIGTMQSKRGVVIYRLIIKFGLQEIAREEALGLIYAGSDNILSETYNPGSEPGEE</sequence>
<organism evidence="1">
    <name type="scientific">marine sediment metagenome</name>
    <dbReference type="NCBI Taxonomy" id="412755"/>
    <lineage>
        <taxon>unclassified sequences</taxon>
        <taxon>metagenomes</taxon>
        <taxon>ecological metagenomes</taxon>
    </lineage>
</organism>
<feature type="non-terminal residue" evidence="1">
    <location>
        <position position="1"/>
    </location>
</feature>
<name>X1DTB0_9ZZZZ</name>
<comment type="caution">
    <text evidence="1">The sequence shown here is derived from an EMBL/GenBank/DDBJ whole genome shotgun (WGS) entry which is preliminary data.</text>
</comment>
<protein>
    <submittedName>
        <fullName evidence="1">Uncharacterized protein</fullName>
    </submittedName>
</protein>
<reference evidence="1" key="1">
    <citation type="journal article" date="2014" name="Front. Microbiol.">
        <title>High frequency of phylogenetically diverse reductive dehalogenase-homologous genes in deep subseafloor sedimentary metagenomes.</title>
        <authorList>
            <person name="Kawai M."/>
            <person name="Futagami T."/>
            <person name="Toyoda A."/>
            <person name="Takaki Y."/>
            <person name="Nishi S."/>
            <person name="Hori S."/>
            <person name="Arai W."/>
            <person name="Tsubouchi T."/>
            <person name="Morono Y."/>
            <person name="Uchiyama I."/>
            <person name="Ito T."/>
            <person name="Fujiyama A."/>
            <person name="Inagaki F."/>
            <person name="Takami H."/>
        </authorList>
    </citation>
    <scope>NUCLEOTIDE SEQUENCE</scope>
    <source>
        <strain evidence="1">Expedition CK06-06</strain>
    </source>
</reference>
<accession>X1DTB0</accession>
<evidence type="ECO:0000313" key="1">
    <source>
        <dbReference type="EMBL" id="GAG99646.1"/>
    </source>
</evidence>